<dbReference type="SUPFAM" id="SSF55729">
    <property type="entry name" value="Acyl-CoA N-acyltransferases (Nat)"/>
    <property type="match status" value="1"/>
</dbReference>
<evidence type="ECO:0000256" key="1">
    <source>
        <dbReference type="ARBA" id="ARBA00022679"/>
    </source>
</evidence>
<comment type="caution">
    <text evidence="4">The sequence shown here is derived from an EMBL/GenBank/DDBJ whole genome shotgun (WGS) entry which is preliminary data.</text>
</comment>
<dbReference type="EMBL" id="JBHTLY010000001">
    <property type="protein sequence ID" value="MFD1200672.1"/>
    <property type="molecule type" value="Genomic_DNA"/>
</dbReference>
<dbReference type="EC" id="2.3.1.-" evidence="4"/>
<keyword evidence="5" id="KW-1185">Reference proteome</keyword>
<evidence type="ECO:0000313" key="5">
    <source>
        <dbReference type="Proteomes" id="UP001597181"/>
    </source>
</evidence>
<dbReference type="PROSITE" id="PS51186">
    <property type="entry name" value="GNAT"/>
    <property type="match status" value="1"/>
</dbReference>
<feature type="domain" description="N-acetyltransferase" evidence="3">
    <location>
        <begin position="7"/>
        <end position="157"/>
    </location>
</feature>
<protein>
    <submittedName>
        <fullName evidence="4">GNAT family acetyltransferase</fullName>
        <ecNumber evidence="4">2.3.1.-</ecNumber>
    </submittedName>
</protein>
<keyword evidence="1 4" id="KW-0808">Transferase</keyword>
<sequence length="157" mass="16975">MEHSTGYAIRQFLASDTEAAVALWEACGLTRPWNDPRADIARSLGAQPELFLVATTVDDADSAASSPAVIGTVMGGYDGHRGWMYYLATSPEHRGLGLGRALVHEIERKLEALGCPKAQLMVRAENAAAIGFYTELGYETNDVLVLGKRLITDTPRP</sequence>
<dbReference type="Gene3D" id="3.40.630.30">
    <property type="match status" value="1"/>
</dbReference>
<dbReference type="PANTHER" id="PTHR43072">
    <property type="entry name" value="N-ACETYLTRANSFERASE"/>
    <property type="match status" value="1"/>
</dbReference>
<gene>
    <name evidence="4" type="ORF">ACFQ3U_02035</name>
</gene>
<dbReference type="InterPro" id="IPR000182">
    <property type="entry name" value="GNAT_dom"/>
</dbReference>
<dbReference type="GO" id="GO:0016746">
    <property type="term" value="F:acyltransferase activity"/>
    <property type="evidence" value="ECO:0007669"/>
    <property type="project" value="UniProtKB-KW"/>
</dbReference>
<evidence type="ECO:0000313" key="4">
    <source>
        <dbReference type="EMBL" id="MFD1200672.1"/>
    </source>
</evidence>
<dbReference type="NCBIfam" id="NF002959">
    <property type="entry name" value="PRK03624.1"/>
    <property type="match status" value="1"/>
</dbReference>
<evidence type="ECO:0000256" key="2">
    <source>
        <dbReference type="ARBA" id="ARBA00023315"/>
    </source>
</evidence>
<evidence type="ECO:0000259" key="3">
    <source>
        <dbReference type="PROSITE" id="PS51186"/>
    </source>
</evidence>
<dbReference type="InterPro" id="IPR016181">
    <property type="entry name" value="Acyl_CoA_acyltransferase"/>
</dbReference>
<dbReference type="Proteomes" id="UP001597181">
    <property type="component" value="Unassembled WGS sequence"/>
</dbReference>
<proteinExistence type="predicted"/>
<name>A0ABW3TK61_9MICO</name>
<keyword evidence="2 4" id="KW-0012">Acyltransferase</keyword>
<accession>A0ABW3TK61</accession>
<dbReference type="Pfam" id="PF00583">
    <property type="entry name" value="Acetyltransf_1"/>
    <property type="match status" value="1"/>
</dbReference>
<dbReference type="RefSeq" id="WP_343959096.1">
    <property type="nucleotide sequence ID" value="NZ_BAAAKZ010000003.1"/>
</dbReference>
<dbReference type="PANTHER" id="PTHR43072:SF51">
    <property type="entry name" value="ABC SUPERFAMILY TRANSPORT PROTEIN"/>
    <property type="match status" value="1"/>
</dbReference>
<organism evidence="4 5">
    <name type="scientific">Leucobacter albus</name>
    <dbReference type="NCBI Taxonomy" id="272210"/>
    <lineage>
        <taxon>Bacteria</taxon>
        <taxon>Bacillati</taxon>
        <taxon>Actinomycetota</taxon>
        <taxon>Actinomycetes</taxon>
        <taxon>Micrococcales</taxon>
        <taxon>Microbacteriaceae</taxon>
        <taxon>Leucobacter</taxon>
    </lineage>
</organism>
<dbReference type="CDD" id="cd04301">
    <property type="entry name" value="NAT_SF"/>
    <property type="match status" value="1"/>
</dbReference>
<reference evidence="5" key="1">
    <citation type="journal article" date="2019" name="Int. J. Syst. Evol. Microbiol.">
        <title>The Global Catalogue of Microorganisms (GCM) 10K type strain sequencing project: providing services to taxonomists for standard genome sequencing and annotation.</title>
        <authorList>
            <consortium name="The Broad Institute Genomics Platform"/>
            <consortium name="The Broad Institute Genome Sequencing Center for Infectious Disease"/>
            <person name="Wu L."/>
            <person name="Ma J."/>
        </authorList>
    </citation>
    <scope>NUCLEOTIDE SEQUENCE [LARGE SCALE GENOMIC DNA]</scope>
    <source>
        <strain evidence="5">CCUG 50213</strain>
    </source>
</reference>